<dbReference type="InterPro" id="IPR051473">
    <property type="entry name" value="P2Ox-like"/>
</dbReference>
<evidence type="ECO:0000259" key="7">
    <source>
        <dbReference type="Pfam" id="PF00732"/>
    </source>
</evidence>
<organism evidence="9 10">
    <name type="scientific">Gryllotalpicola reticulitermitis</name>
    <dbReference type="NCBI Taxonomy" id="1184153"/>
    <lineage>
        <taxon>Bacteria</taxon>
        <taxon>Bacillati</taxon>
        <taxon>Actinomycetota</taxon>
        <taxon>Actinomycetes</taxon>
        <taxon>Micrococcales</taxon>
        <taxon>Microbacteriaceae</taxon>
        <taxon>Gryllotalpicola</taxon>
    </lineage>
</organism>
<dbReference type="Pfam" id="PF00732">
    <property type="entry name" value="GMC_oxred_N"/>
    <property type="match status" value="1"/>
</dbReference>
<evidence type="ECO:0000256" key="4">
    <source>
        <dbReference type="ARBA" id="ARBA00022827"/>
    </source>
</evidence>
<comment type="cofactor">
    <cofactor evidence="1">
        <name>FAD</name>
        <dbReference type="ChEBI" id="CHEBI:57692"/>
    </cofactor>
</comment>
<sequence>MPSEPQTADHAVPEAFDSSADVIVIGAGPTGCTYARTIIDEAPDARVLLVEAGPAATVPPGLHVANIESSSHRTAVQIAFQGPFPHAYPKLSHDEVARADHETLNATLTKRPGLWSLAEPSGPSDFPAAQASSGVGGMGSHWFGACPRPAGSERIDLIAREVLDDAYDEAERMLRVGNDRFTDRRMAERIRSRISRVVDDGREPSRRVQQMPMALVATPTGVHRSGPDVILGDAVDRGLEVRADTLARRILMEGGRAVGVVLEDRLTGRMTSVSARHVVVAANSVHTPQLLFASGIRPAALGRHLNEHPQVSLMAVLEDGDALGDVSDAAGTADGESGTTGVMSDPSAMAIASSGVTWIPFDGDRFPFHSQVSHVDPTTLGLSDAEVATLGPVISLAFFLPQELDPENRVWFSETETDWRGMPAPRFRYRLSVGDRRVIARAKETLKDIANSLGRPLKAEEPRELPAGSSLHYQGTVRMGATDDGASVCDPGSRVWGTENVRVAGNGVIPTSTACNPTLTSVALAIIGARAIADELRHKEKTCVSEHPFGRGNGMAPTTERSRASATRASVQPS</sequence>
<keyword evidence="10" id="KW-1185">Reference proteome</keyword>
<evidence type="ECO:0000256" key="5">
    <source>
        <dbReference type="ARBA" id="ARBA00023002"/>
    </source>
</evidence>
<dbReference type="Gene3D" id="3.50.50.60">
    <property type="entry name" value="FAD/NAD(P)-binding domain"/>
    <property type="match status" value="2"/>
</dbReference>
<keyword evidence="5" id="KW-0560">Oxidoreductase</keyword>
<proteinExistence type="inferred from homology"/>
<protein>
    <submittedName>
        <fullName evidence="9">GMC oxidoreductase</fullName>
    </submittedName>
</protein>
<dbReference type="InterPro" id="IPR000172">
    <property type="entry name" value="GMC_OxRdtase_N"/>
</dbReference>
<evidence type="ECO:0000256" key="6">
    <source>
        <dbReference type="SAM" id="MobiDB-lite"/>
    </source>
</evidence>
<dbReference type="PANTHER" id="PTHR42784:SF1">
    <property type="entry name" value="PYRANOSE 2-OXIDASE"/>
    <property type="match status" value="1"/>
</dbReference>
<name>A0ABV8Q6U6_9MICO</name>
<gene>
    <name evidence="9" type="ORF">ACFOYW_07200</name>
</gene>
<dbReference type="Pfam" id="PF05199">
    <property type="entry name" value="GMC_oxred_C"/>
    <property type="match status" value="1"/>
</dbReference>
<feature type="compositionally biased region" description="Polar residues" evidence="6">
    <location>
        <begin position="564"/>
        <end position="574"/>
    </location>
</feature>
<evidence type="ECO:0000256" key="3">
    <source>
        <dbReference type="ARBA" id="ARBA00022630"/>
    </source>
</evidence>
<evidence type="ECO:0000313" key="10">
    <source>
        <dbReference type="Proteomes" id="UP001595900"/>
    </source>
</evidence>
<dbReference type="RefSeq" id="WP_390228155.1">
    <property type="nucleotide sequence ID" value="NZ_JBHSCN010000005.1"/>
</dbReference>
<dbReference type="InterPro" id="IPR036188">
    <property type="entry name" value="FAD/NAD-bd_sf"/>
</dbReference>
<evidence type="ECO:0000259" key="8">
    <source>
        <dbReference type="Pfam" id="PF05199"/>
    </source>
</evidence>
<evidence type="ECO:0000313" key="9">
    <source>
        <dbReference type="EMBL" id="MFC4243155.1"/>
    </source>
</evidence>
<dbReference type="Pfam" id="PF05834">
    <property type="entry name" value="Lycopene_cycl"/>
    <property type="match status" value="1"/>
</dbReference>
<comment type="similarity">
    <text evidence="2">Belongs to the GMC oxidoreductase family.</text>
</comment>
<keyword evidence="4" id="KW-0274">FAD</keyword>
<evidence type="ECO:0000256" key="1">
    <source>
        <dbReference type="ARBA" id="ARBA00001974"/>
    </source>
</evidence>
<feature type="domain" description="Glucose-methanol-choline oxidoreductase N-terminal" evidence="7">
    <location>
        <begin position="208"/>
        <end position="309"/>
    </location>
</feature>
<dbReference type="EMBL" id="JBHSCN010000005">
    <property type="protein sequence ID" value="MFC4243155.1"/>
    <property type="molecule type" value="Genomic_DNA"/>
</dbReference>
<comment type="caution">
    <text evidence="9">The sequence shown here is derived from an EMBL/GenBank/DDBJ whole genome shotgun (WGS) entry which is preliminary data.</text>
</comment>
<keyword evidence="3" id="KW-0285">Flavoprotein</keyword>
<dbReference type="SUPFAM" id="SSF51905">
    <property type="entry name" value="FAD/NAD(P)-binding domain"/>
    <property type="match status" value="1"/>
</dbReference>
<reference evidence="10" key="1">
    <citation type="journal article" date="2019" name="Int. J. Syst. Evol. Microbiol.">
        <title>The Global Catalogue of Microorganisms (GCM) 10K type strain sequencing project: providing services to taxonomists for standard genome sequencing and annotation.</title>
        <authorList>
            <consortium name="The Broad Institute Genomics Platform"/>
            <consortium name="The Broad Institute Genome Sequencing Center for Infectious Disease"/>
            <person name="Wu L."/>
            <person name="Ma J."/>
        </authorList>
    </citation>
    <scope>NUCLEOTIDE SEQUENCE [LARGE SCALE GENOMIC DNA]</scope>
    <source>
        <strain evidence="10">CGMCC 1.10363</strain>
    </source>
</reference>
<feature type="region of interest" description="Disordered" evidence="6">
    <location>
        <begin position="543"/>
        <end position="574"/>
    </location>
</feature>
<dbReference type="PANTHER" id="PTHR42784">
    <property type="entry name" value="PYRANOSE 2-OXIDASE"/>
    <property type="match status" value="1"/>
</dbReference>
<dbReference type="Proteomes" id="UP001595900">
    <property type="component" value="Unassembled WGS sequence"/>
</dbReference>
<dbReference type="InterPro" id="IPR007867">
    <property type="entry name" value="GMC_OxRtase_C"/>
</dbReference>
<dbReference type="SUPFAM" id="SSF54373">
    <property type="entry name" value="FAD-linked reductases, C-terminal domain"/>
    <property type="match status" value="1"/>
</dbReference>
<feature type="domain" description="Glucose-methanol-choline oxidoreductase C-terminal" evidence="8">
    <location>
        <begin position="408"/>
        <end position="525"/>
    </location>
</feature>
<evidence type="ECO:0000256" key="2">
    <source>
        <dbReference type="ARBA" id="ARBA00010790"/>
    </source>
</evidence>
<accession>A0ABV8Q6U6</accession>